<dbReference type="EMBL" id="JAMSHJ010000003">
    <property type="protein sequence ID" value="KAI5425343.1"/>
    <property type="molecule type" value="Genomic_DNA"/>
</dbReference>
<evidence type="ECO:0000313" key="1">
    <source>
        <dbReference type="EMBL" id="KAI5425343.1"/>
    </source>
</evidence>
<accession>A0A9D4XRV5</accession>
<dbReference type="Gramene" id="Psat03G0122500-T1">
    <property type="protein sequence ID" value="KAI5425343.1"/>
    <property type="gene ID" value="KIW84_031225"/>
</dbReference>
<proteinExistence type="predicted"/>
<protein>
    <submittedName>
        <fullName evidence="1">Uncharacterized protein</fullName>
    </submittedName>
</protein>
<comment type="caution">
    <text evidence="1">The sequence shown here is derived from an EMBL/GenBank/DDBJ whole genome shotgun (WGS) entry which is preliminary data.</text>
</comment>
<keyword evidence="2" id="KW-1185">Reference proteome</keyword>
<organism evidence="1 2">
    <name type="scientific">Pisum sativum</name>
    <name type="common">Garden pea</name>
    <name type="synonym">Lathyrus oleraceus</name>
    <dbReference type="NCBI Taxonomy" id="3888"/>
    <lineage>
        <taxon>Eukaryota</taxon>
        <taxon>Viridiplantae</taxon>
        <taxon>Streptophyta</taxon>
        <taxon>Embryophyta</taxon>
        <taxon>Tracheophyta</taxon>
        <taxon>Spermatophyta</taxon>
        <taxon>Magnoliopsida</taxon>
        <taxon>eudicotyledons</taxon>
        <taxon>Gunneridae</taxon>
        <taxon>Pentapetalae</taxon>
        <taxon>rosids</taxon>
        <taxon>fabids</taxon>
        <taxon>Fabales</taxon>
        <taxon>Fabaceae</taxon>
        <taxon>Papilionoideae</taxon>
        <taxon>50 kb inversion clade</taxon>
        <taxon>NPAAA clade</taxon>
        <taxon>Hologalegina</taxon>
        <taxon>IRL clade</taxon>
        <taxon>Fabeae</taxon>
        <taxon>Lathyrus</taxon>
    </lineage>
</organism>
<name>A0A9D4XRV5_PEA</name>
<reference evidence="1 2" key="1">
    <citation type="journal article" date="2022" name="Nat. Genet.">
        <title>Improved pea reference genome and pan-genome highlight genomic features and evolutionary characteristics.</title>
        <authorList>
            <person name="Yang T."/>
            <person name="Liu R."/>
            <person name="Luo Y."/>
            <person name="Hu S."/>
            <person name="Wang D."/>
            <person name="Wang C."/>
            <person name="Pandey M.K."/>
            <person name="Ge S."/>
            <person name="Xu Q."/>
            <person name="Li N."/>
            <person name="Li G."/>
            <person name="Huang Y."/>
            <person name="Saxena R.K."/>
            <person name="Ji Y."/>
            <person name="Li M."/>
            <person name="Yan X."/>
            <person name="He Y."/>
            <person name="Liu Y."/>
            <person name="Wang X."/>
            <person name="Xiang C."/>
            <person name="Varshney R.K."/>
            <person name="Ding H."/>
            <person name="Gao S."/>
            <person name="Zong X."/>
        </authorList>
    </citation>
    <scope>NUCLEOTIDE SEQUENCE [LARGE SCALE GENOMIC DNA]</scope>
    <source>
        <strain evidence="1 2">cv. Zhongwan 6</strain>
    </source>
</reference>
<evidence type="ECO:0000313" key="2">
    <source>
        <dbReference type="Proteomes" id="UP001058974"/>
    </source>
</evidence>
<dbReference type="Proteomes" id="UP001058974">
    <property type="component" value="Chromosome 3"/>
</dbReference>
<sequence length="164" mass="19082">MSSIKRRFAESIGDYLNRFRSLKARCFTQVPKHELVQMAVGGLDYSIRKKIDQTFVKSMSQLADRVRHLERLRDLVQKAIQEGRLKFAGRRMKIDADPLHQEEALFVEPVEINMVEITEYDEAGMLEQTGENPDIDIAEVYPRADEDLVDFLYRCKNKEMRNAG</sequence>
<dbReference type="AlphaFoldDB" id="A0A9D4XRV5"/>
<gene>
    <name evidence="1" type="ORF">KIW84_031225</name>
</gene>